<feature type="non-terminal residue" evidence="3">
    <location>
        <position position="540"/>
    </location>
</feature>
<feature type="compositionally biased region" description="Basic residues" evidence="1">
    <location>
        <begin position="456"/>
        <end position="472"/>
    </location>
</feature>
<evidence type="ECO:0000313" key="3">
    <source>
        <dbReference type="EMBL" id="EJK72375.1"/>
    </source>
</evidence>
<feature type="region of interest" description="Disordered" evidence="1">
    <location>
        <begin position="45"/>
        <end position="220"/>
    </location>
</feature>
<feature type="compositionally biased region" description="Low complexity" evidence="1">
    <location>
        <begin position="53"/>
        <end position="71"/>
    </location>
</feature>
<feature type="compositionally biased region" description="Polar residues" evidence="1">
    <location>
        <begin position="205"/>
        <end position="214"/>
    </location>
</feature>
<evidence type="ECO:0000313" key="4">
    <source>
        <dbReference type="Proteomes" id="UP000266841"/>
    </source>
</evidence>
<evidence type="ECO:0000256" key="2">
    <source>
        <dbReference type="SAM" id="SignalP"/>
    </source>
</evidence>
<dbReference type="Proteomes" id="UP000266841">
    <property type="component" value="Unassembled WGS sequence"/>
</dbReference>
<feature type="compositionally biased region" description="Basic and acidic residues" evidence="1">
    <location>
        <begin position="492"/>
        <end position="502"/>
    </location>
</feature>
<feature type="compositionally biased region" description="Basic residues" evidence="1">
    <location>
        <begin position="503"/>
        <end position="514"/>
    </location>
</feature>
<reference evidence="3 4" key="1">
    <citation type="journal article" date="2012" name="Genome Biol.">
        <title>Genome and low-iron response of an oceanic diatom adapted to chronic iron limitation.</title>
        <authorList>
            <person name="Lommer M."/>
            <person name="Specht M."/>
            <person name="Roy A.S."/>
            <person name="Kraemer L."/>
            <person name="Andreson R."/>
            <person name="Gutowska M.A."/>
            <person name="Wolf J."/>
            <person name="Bergner S.V."/>
            <person name="Schilhabel M.B."/>
            <person name="Klostermeier U.C."/>
            <person name="Beiko R.G."/>
            <person name="Rosenstiel P."/>
            <person name="Hippler M."/>
            <person name="Laroche J."/>
        </authorList>
    </citation>
    <scope>NUCLEOTIDE SEQUENCE [LARGE SCALE GENOMIC DNA]</scope>
    <source>
        <strain evidence="3 4">CCMP1005</strain>
    </source>
</reference>
<feature type="compositionally biased region" description="Basic residues" evidence="1">
    <location>
        <begin position="74"/>
        <end position="90"/>
    </location>
</feature>
<feature type="region of interest" description="Disordered" evidence="1">
    <location>
        <begin position="415"/>
        <end position="540"/>
    </location>
</feature>
<gene>
    <name evidence="3" type="ORF">THAOC_06099</name>
</gene>
<protein>
    <submittedName>
        <fullName evidence="3">Uncharacterized protein</fullName>
    </submittedName>
</protein>
<feature type="compositionally biased region" description="Acidic residues" evidence="1">
    <location>
        <begin position="100"/>
        <end position="114"/>
    </location>
</feature>
<organism evidence="3 4">
    <name type="scientific">Thalassiosira oceanica</name>
    <name type="common">Marine diatom</name>
    <dbReference type="NCBI Taxonomy" id="159749"/>
    <lineage>
        <taxon>Eukaryota</taxon>
        <taxon>Sar</taxon>
        <taxon>Stramenopiles</taxon>
        <taxon>Ochrophyta</taxon>
        <taxon>Bacillariophyta</taxon>
        <taxon>Coscinodiscophyceae</taxon>
        <taxon>Thalassiosirophycidae</taxon>
        <taxon>Thalassiosirales</taxon>
        <taxon>Thalassiosiraceae</taxon>
        <taxon>Thalassiosira</taxon>
    </lineage>
</organism>
<name>K0T3U0_THAOC</name>
<keyword evidence="2" id="KW-0732">Signal</keyword>
<feature type="compositionally biased region" description="Basic and acidic residues" evidence="1">
    <location>
        <begin position="168"/>
        <end position="180"/>
    </location>
</feature>
<dbReference type="EMBL" id="AGNL01005946">
    <property type="protein sequence ID" value="EJK72375.1"/>
    <property type="molecule type" value="Genomic_DNA"/>
</dbReference>
<accession>K0T3U0</accession>
<feature type="compositionally biased region" description="Low complexity" evidence="1">
    <location>
        <begin position="149"/>
        <end position="162"/>
    </location>
</feature>
<keyword evidence="4" id="KW-1185">Reference proteome</keyword>
<comment type="caution">
    <text evidence="3">The sequence shown here is derived from an EMBL/GenBank/DDBJ whole genome shotgun (WGS) entry which is preliminary data.</text>
</comment>
<proteinExistence type="predicted"/>
<feature type="signal peptide" evidence="2">
    <location>
        <begin position="1"/>
        <end position="24"/>
    </location>
</feature>
<dbReference type="AlphaFoldDB" id="K0T3U0"/>
<sequence length="540" mass="58028">MPSASSSTSSCAVPLILPVFYVRAVEWGTCRNDVDCAVREYARSVEEMEEESSSSSSESSSESSSSGSGSSRPAQKKQPVKFIRPKKKKGESRGRRYLGDDEDYDDSDDDEVEVIDSKPAKPTSIALRDSSNKARSRNGSCSKRKKIRPTSSGSGANPSGPSKITPKNGDRTRSRDRDSRLASNLSSRVQGGVIGPGTKPIAHASSIQPPSHRSTGVAAANSRSVASSSVLSIYGGKYTASTSLAIENKLKRDKTTLACGAIVGLDKDQVFRIVTSVVAQKNAIMRSATADVASYLRNLNASQSHRSARSAWKEALSRALGPGIAGRVLERPGKARKASIHRKLDSGLRQRVPLVVGKTRPAAPTSIVLCGRTAEFSTGSRNCTKSSFLESSRRALQLTLDRRIRIDGARAVRAREMPRRLAKSSRRDDEEESHDSQTHPAYRGGVLKTDAARPGGSRKKRRTALMRRRLGRHPAYCGASRSCGGGGSKIGAGEEPRLQDRRSSRRGRSRRKTDTRRTAAVAGARPPAGEGGFVHQDGAS</sequence>
<feature type="chain" id="PRO_5003837669" evidence="2">
    <location>
        <begin position="25"/>
        <end position="540"/>
    </location>
</feature>
<evidence type="ECO:0000256" key="1">
    <source>
        <dbReference type="SAM" id="MobiDB-lite"/>
    </source>
</evidence>